<feature type="signal peptide" evidence="1">
    <location>
        <begin position="1"/>
        <end position="31"/>
    </location>
</feature>
<protein>
    <submittedName>
        <fullName evidence="4">Uncharacterized protein LOC115017986 isoform X1</fullName>
    </submittedName>
</protein>
<feature type="domain" description="Galaxin-like repeats" evidence="2">
    <location>
        <begin position="440"/>
        <end position="551"/>
    </location>
</feature>
<proteinExistence type="predicted"/>
<dbReference type="RefSeq" id="XP_029302625.1">
    <property type="nucleotide sequence ID" value="XM_029446765.1"/>
</dbReference>
<gene>
    <name evidence="4" type="primary">LOC115017986</name>
</gene>
<evidence type="ECO:0000313" key="3">
    <source>
        <dbReference type="Proteomes" id="UP000504630"/>
    </source>
</evidence>
<dbReference type="InterPro" id="IPR055284">
    <property type="entry name" value="Galaxin-like"/>
</dbReference>
<feature type="domain" description="Galaxin-like repeats" evidence="2">
    <location>
        <begin position="305"/>
        <end position="423"/>
    </location>
</feature>
<sequence length="664" mass="73646">MTQTRSKMIPLFALGYILLVWLICGFTNVSGATVGATEAYKNNCCRKTWMEIGYDIRKAVCCENHLYPGAERSRCGGQAFNPEEDTCCKVENGYTKTAVTEGLSEKVSSCCGLKAYNPLNEICCQSTVVAKPAPKAHCCGQEAFDVDKQLCCGPTHNKTILTRYSSDHLCCGNNQFDSKAECCCLIQNALKTQPISSSCCVKESARLGTKAHNTFQELSSQSTVVDKPAPHFQCCGGKVFNNHTQLCCGPTHNKTILTRYSSDHLCCGNNQFDSKAECCCLIQNALKTQPISSSCCVKKSAHLGTKAHNTFQELSSQSTVVDKPAPHFQCCGGKVFNNHTQLCCGPTHNKTILTRYSCDHLCCGNNQFDSKTECCCLIQNALKTQPISSSCCVKESGRCDEAPPVYNPHTHICCVGCVSERKSEWKPWIDQFYVSHGQHYCGTELYWPHTQICCNGHRHHKKENTHCCGVKAYNIKDPRMKCCAWALHTLTIGHEGQCCGSILQTSMNVCCSSEDEEVLYSAKTGYRCCGHRYYNPSLWSCCAGKLSPVQQPRQNESERVKESILLSVNNLNETNLCDEMRIGTLESVSPHSIMFGNVLKIHGRNGIVTHMASPQILKTPDRCSFPKLIPGNNYLFDEVNVFADFQHNSILQSLHFIISKCHRP</sequence>
<dbReference type="InParanoid" id="A0A6J2QZP1"/>
<evidence type="ECO:0000313" key="4">
    <source>
        <dbReference type="RefSeq" id="XP_029302625.1"/>
    </source>
</evidence>
<keyword evidence="1" id="KW-0732">Signal</keyword>
<dbReference type="AlphaFoldDB" id="A0A6J2QZP1"/>
<dbReference type="GeneID" id="115017986"/>
<dbReference type="PANTHER" id="PTHR34490:SF3">
    <property type="entry name" value="GALAXIN-LIKE ISOFORM X2"/>
    <property type="match status" value="1"/>
</dbReference>
<evidence type="ECO:0000259" key="2">
    <source>
        <dbReference type="Pfam" id="PF24748"/>
    </source>
</evidence>
<evidence type="ECO:0000256" key="1">
    <source>
        <dbReference type="SAM" id="SignalP"/>
    </source>
</evidence>
<accession>A0A6J2QZP1</accession>
<reference evidence="4" key="1">
    <citation type="submission" date="2025-08" db="UniProtKB">
        <authorList>
            <consortium name="RefSeq"/>
        </authorList>
    </citation>
    <scope>IDENTIFICATION</scope>
</reference>
<organism evidence="3 4">
    <name type="scientific">Cottoperca gobio</name>
    <name type="common">Frogmouth</name>
    <name type="synonym">Aphritis gobio</name>
    <dbReference type="NCBI Taxonomy" id="56716"/>
    <lineage>
        <taxon>Eukaryota</taxon>
        <taxon>Metazoa</taxon>
        <taxon>Chordata</taxon>
        <taxon>Craniata</taxon>
        <taxon>Vertebrata</taxon>
        <taxon>Euteleostomi</taxon>
        <taxon>Actinopterygii</taxon>
        <taxon>Neopterygii</taxon>
        <taxon>Teleostei</taxon>
        <taxon>Neoteleostei</taxon>
        <taxon>Acanthomorphata</taxon>
        <taxon>Eupercaria</taxon>
        <taxon>Perciformes</taxon>
        <taxon>Notothenioidei</taxon>
        <taxon>Bovichtidae</taxon>
        <taxon>Cottoperca</taxon>
    </lineage>
</organism>
<name>A0A6J2QZP1_COTGO</name>
<dbReference type="KEGG" id="cgob:115017986"/>
<keyword evidence="3" id="KW-1185">Reference proteome</keyword>
<feature type="domain" description="Galaxin-like repeats" evidence="2">
    <location>
        <begin position="43"/>
        <end position="184"/>
    </location>
</feature>
<dbReference type="InterPro" id="IPR056601">
    <property type="entry name" value="Galaxin_dom"/>
</dbReference>
<dbReference type="OrthoDB" id="5989849at2759"/>
<dbReference type="PANTHER" id="PTHR34490">
    <property type="entry name" value="PROTEIN CBG12054-RELATED"/>
    <property type="match status" value="1"/>
</dbReference>
<dbReference type="Proteomes" id="UP000504630">
    <property type="component" value="Chromosome 13"/>
</dbReference>
<dbReference type="Pfam" id="PF24748">
    <property type="entry name" value="Galaxin_repeat"/>
    <property type="match status" value="3"/>
</dbReference>
<feature type="chain" id="PRO_5026697394" evidence="1">
    <location>
        <begin position="32"/>
        <end position="664"/>
    </location>
</feature>